<evidence type="ECO:0000256" key="4">
    <source>
        <dbReference type="ARBA" id="ARBA00023125"/>
    </source>
</evidence>
<dbReference type="PATRIC" id="fig|1423733.4.peg.3298"/>
<dbReference type="GO" id="GO:0003700">
    <property type="term" value="F:DNA-binding transcription factor activity"/>
    <property type="evidence" value="ECO:0007669"/>
    <property type="project" value="InterPro"/>
</dbReference>
<dbReference type="InterPro" id="IPR039422">
    <property type="entry name" value="MarR/SlyA-like"/>
</dbReference>
<dbReference type="PROSITE" id="PS50995">
    <property type="entry name" value="HTH_MARR_2"/>
    <property type="match status" value="1"/>
</dbReference>
<reference evidence="7 8" key="1">
    <citation type="journal article" date="2015" name="Genome Announc.">
        <title>Expanding the biotechnology potential of lactobacilli through comparative genomics of 213 strains and associated genera.</title>
        <authorList>
            <person name="Sun Z."/>
            <person name="Harris H.M."/>
            <person name="McCann A."/>
            <person name="Guo C."/>
            <person name="Argimon S."/>
            <person name="Zhang W."/>
            <person name="Yang X."/>
            <person name="Jeffery I.B."/>
            <person name="Cooney J.C."/>
            <person name="Kagawa T.F."/>
            <person name="Liu W."/>
            <person name="Song Y."/>
            <person name="Salvetti E."/>
            <person name="Wrobel A."/>
            <person name="Rasinkangas P."/>
            <person name="Parkhill J."/>
            <person name="Rea M.C."/>
            <person name="O'Sullivan O."/>
            <person name="Ritari J."/>
            <person name="Douillard F.P."/>
            <person name="Paul Ross R."/>
            <person name="Yang R."/>
            <person name="Briner A.E."/>
            <person name="Felis G.E."/>
            <person name="de Vos W.M."/>
            <person name="Barrangou R."/>
            <person name="Klaenhammer T.R."/>
            <person name="Caufield P.W."/>
            <person name="Cui Y."/>
            <person name="Zhang H."/>
            <person name="O'Toole P.W."/>
        </authorList>
    </citation>
    <scope>NUCLEOTIDE SEQUENCE [LARGE SCALE GENOMIC DNA]</scope>
    <source>
        <strain evidence="7 8">DSM 20515</strain>
    </source>
</reference>
<keyword evidence="2" id="KW-0963">Cytoplasm</keyword>
<dbReference type="GO" id="GO:0006950">
    <property type="term" value="P:response to stress"/>
    <property type="evidence" value="ECO:0007669"/>
    <property type="project" value="TreeGrafter"/>
</dbReference>
<dbReference type="Gene3D" id="1.10.10.10">
    <property type="entry name" value="Winged helix-like DNA-binding domain superfamily/Winged helix DNA-binding domain"/>
    <property type="match status" value="1"/>
</dbReference>
<organism evidence="7 8">
    <name type="scientific">Secundilactobacillus collinoides DSM 20515 = JCM 1123</name>
    <dbReference type="NCBI Taxonomy" id="1423733"/>
    <lineage>
        <taxon>Bacteria</taxon>
        <taxon>Bacillati</taxon>
        <taxon>Bacillota</taxon>
        <taxon>Bacilli</taxon>
        <taxon>Lactobacillales</taxon>
        <taxon>Lactobacillaceae</taxon>
        <taxon>Secundilactobacillus</taxon>
    </lineage>
</organism>
<dbReference type="InterPro" id="IPR036390">
    <property type="entry name" value="WH_DNA-bd_sf"/>
</dbReference>
<dbReference type="Pfam" id="PF22381">
    <property type="entry name" value="Staph_reg_Sar_Rot"/>
    <property type="match status" value="1"/>
</dbReference>
<dbReference type="SUPFAM" id="SSF46785">
    <property type="entry name" value="Winged helix' DNA-binding domain"/>
    <property type="match status" value="1"/>
</dbReference>
<sequence length="147" mass="16720">MDVTDVSLSEQLCFSVYQANHLFNQFYQKALKDFDLTYPQYLVLLALWEKDGQSVRDLAGTLGIGSNTLTPMLKRMETMGWLTRTRPDNDQRRLIISLTVQGLNERQAIGTALANCIQEPADLDDGSYKEMLTVNKRLISLLKDMVD</sequence>
<dbReference type="EMBL" id="AYYR01000070">
    <property type="protein sequence ID" value="KRM74772.1"/>
    <property type="molecule type" value="Genomic_DNA"/>
</dbReference>
<evidence type="ECO:0000259" key="6">
    <source>
        <dbReference type="PROSITE" id="PS50995"/>
    </source>
</evidence>
<keyword evidence="4" id="KW-0238">DNA-binding</keyword>
<dbReference type="PANTHER" id="PTHR33164">
    <property type="entry name" value="TRANSCRIPTIONAL REGULATOR, MARR FAMILY"/>
    <property type="match status" value="1"/>
</dbReference>
<proteinExistence type="predicted"/>
<dbReference type="InterPro" id="IPR036388">
    <property type="entry name" value="WH-like_DNA-bd_sf"/>
</dbReference>
<evidence type="ECO:0000256" key="3">
    <source>
        <dbReference type="ARBA" id="ARBA00023015"/>
    </source>
</evidence>
<dbReference type="SMART" id="SM00347">
    <property type="entry name" value="HTH_MARR"/>
    <property type="match status" value="1"/>
</dbReference>
<evidence type="ECO:0000256" key="5">
    <source>
        <dbReference type="ARBA" id="ARBA00023163"/>
    </source>
</evidence>
<evidence type="ECO:0000256" key="2">
    <source>
        <dbReference type="ARBA" id="ARBA00022490"/>
    </source>
</evidence>
<dbReference type="GO" id="GO:0003677">
    <property type="term" value="F:DNA binding"/>
    <property type="evidence" value="ECO:0007669"/>
    <property type="project" value="UniProtKB-KW"/>
</dbReference>
<dbReference type="InterPro" id="IPR000835">
    <property type="entry name" value="HTH_MarR-typ"/>
</dbReference>
<feature type="domain" description="HTH marR-type" evidence="6">
    <location>
        <begin position="9"/>
        <end position="147"/>
    </location>
</feature>
<evidence type="ECO:0000256" key="1">
    <source>
        <dbReference type="ARBA" id="ARBA00004496"/>
    </source>
</evidence>
<keyword evidence="5" id="KW-0804">Transcription</keyword>
<protein>
    <submittedName>
        <fullName evidence="7">Transcription regulator</fullName>
    </submittedName>
</protein>
<gene>
    <name evidence="7" type="ORF">FC82_GL003175</name>
</gene>
<keyword evidence="3" id="KW-0805">Transcription regulation</keyword>
<dbReference type="InterPro" id="IPR055166">
    <property type="entry name" value="Transc_reg_Sar_Rot_HTH"/>
</dbReference>
<accession>A0A0R2BAA2</accession>
<evidence type="ECO:0000313" key="7">
    <source>
        <dbReference type="EMBL" id="KRM74772.1"/>
    </source>
</evidence>
<dbReference type="GO" id="GO:0005737">
    <property type="term" value="C:cytoplasm"/>
    <property type="evidence" value="ECO:0007669"/>
    <property type="project" value="UniProtKB-SubCell"/>
</dbReference>
<dbReference type="AlphaFoldDB" id="A0A0R2BAA2"/>
<dbReference type="Proteomes" id="UP000051845">
    <property type="component" value="Unassembled WGS sequence"/>
</dbReference>
<dbReference type="PANTHER" id="PTHR33164:SF5">
    <property type="entry name" value="ORGANIC HYDROPEROXIDE RESISTANCE TRANSCRIPTIONAL REGULATOR"/>
    <property type="match status" value="1"/>
</dbReference>
<comment type="subcellular location">
    <subcellularLocation>
        <location evidence="1">Cytoplasm</location>
    </subcellularLocation>
</comment>
<comment type="caution">
    <text evidence="7">The sequence shown here is derived from an EMBL/GenBank/DDBJ whole genome shotgun (WGS) entry which is preliminary data.</text>
</comment>
<evidence type="ECO:0000313" key="8">
    <source>
        <dbReference type="Proteomes" id="UP000051845"/>
    </source>
</evidence>
<dbReference type="RefSeq" id="WP_056997081.1">
    <property type="nucleotide sequence ID" value="NZ_AYYR01000070.1"/>
</dbReference>
<name>A0A0R2BAA2_SECCO</name>